<keyword evidence="3" id="KW-1185">Reference proteome</keyword>
<sequence>MTPVKSTSLRAWSLSRYPDKFSVEVWEAGDKPGGVASTVLDLGNGLWVNEQVQGGFQHSYANTLLLLKKLDIKPQATWPGVRLSVGNATLHHEYWDNFSDQASFPVLERHATETARFLELLRSMMQGWRQALGVLPIGWLLRMLRFSNEFQRDILYPLLVTLNGTGNQMARTPSAVVANILMHPIMRVLGPGSQARLLAPHSQGPQHFIFSNLQQAYAQLAERIAREPGCSVHCSTPVSSMSYCKAKGGPRWRLVSEAAHREGVFDKVIFTCGPEATLKLLATSALPDSWLYRFVFNRFEVYDVSIITHTDEPYIRRHYGLDPSRPEELPLWMVRWVRQRAGSPGQGLPQAELSYALSIAYKHWNLTDQLVFQTNIVQDPGIDPSKVLSKRTARHVAMTFGSLIVPSLTMGRLQDRHGALFAGAYMMGNPHEAATHASM</sequence>
<feature type="domain" description="Amine oxidase" evidence="1">
    <location>
        <begin position="13"/>
        <end position="288"/>
    </location>
</feature>
<dbReference type="InterPro" id="IPR036188">
    <property type="entry name" value="FAD/NAD-bd_sf"/>
</dbReference>
<dbReference type="GO" id="GO:0016491">
    <property type="term" value="F:oxidoreductase activity"/>
    <property type="evidence" value="ECO:0007669"/>
    <property type="project" value="InterPro"/>
</dbReference>
<evidence type="ECO:0000313" key="3">
    <source>
        <dbReference type="Proteomes" id="UP001489004"/>
    </source>
</evidence>
<dbReference type="PANTHER" id="PTHR42923:SF20">
    <property type="entry name" value="FLAVIN-CONTAINING AMINE OXIDASEDEHYDROGENASE"/>
    <property type="match status" value="1"/>
</dbReference>
<dbReference type="InterPro" id="IPR002937">
    <property type="entry name" value="Amino_oxidase"/>
</dbReference>
<evidence type="ECO:0000259" key="1">
    <source>
        <dbReference type="Pfam" id="PF01593"/>
    </source>
</evidence>
<comment type="caution">
    <text evidence="2">The sequence shown here is derived from an EMBL/GenBank/DDBJ whole genome shotgun (WGS) entry which is preliminary data.</text>
</comment>
<dbReference type="AlphaFoldDB" id="A0AAW1QH08"/>
<organism evidence="2 3">
    <name type="scientific">[Myrmecia] bisecta</name>
    <dbReference type="NCBI Taxonomy" id="41462"/>
    <lineage>
        <taxon>Eukaryota</taxon>
        <taxon>Viridiplantae</taxon>
        <taxon>Chlorophyta</taxon>
        <taxon>core chlorophytes</taxon>
        <taxon>Trebouxiophyceae</taxon>
        <taxon>Trebouxiales</taxon>
        <taxon>Trebouxiaceae</taxon>
        <taxon>Myrmecia</taxon>
    </lineage>
</organism>
<proteinExistence type="predicted"/>
<dbReference type="SUPFAM" id="SSF51905">
    <property type="entry name" value="FAD/NAD(P)-binding domain"/>
    <property type="match status" value="1"/>
</dbReference>
<accession>A0AAW1QH08</accession>
<gene>
    <name evidence="2" type="ORF">WJX72_011577</name>
</gene>
<reference evidence="2 3" key="1">
    <citation type="journal article" date="2024" name="Nat. Commun.">
        <title>Phylogenomics reveals the evolutionary origins of lichenization in chlorophyte algae.</title>
        <authorList>
            <person name="Puginier C."/>
            <person name="Libourel C."/>
            <person name="Otte J."/>
            <person name="Skaloud P."/>
            <person name="Haon M."/>
            <person name="Grisel S."/>
            <person name="Petersen M."/>
            <person name="Berrin J.G."/>
            <person name="Delaux P.M."/>
            <person name="Dal Grande F."/>
            <person name="Keller J."/>
        </authorList>
    </citation>
    <scope>NUCLEOTIDE SEQUENCE [LARGE SCALE GENOMIC DNA]</scope>
    <source>
        <strain evidence="2 3">SAG 2043</strain>
    </source>
</reference>
<dbReference type="Pfam" id="PF01593">
    <property type="entry name" value="Amino_oxidase"/>
    <property type="match status" value="1"/>
</dbReference>
<protein>
    <recommendedName>
        <fullName evidence="1">Amine oxidase domain-containing protein</fullName>
    </recommendedName>
</protein>
<evidence type="ECO:0000313" key="2">
    <source>
        <dbReference type="EMBL" id="KAK9820551.1"/>
    </source>
</evidence>
<dbReference type="InterPro" id="IPR050464">
    <property type="entry name" value="Zeta_carotene_desat/Oxidored"/>
</dbReference>
<dbReference type="Proteomes" id="UP001489004">
    <property type="component" value="Unassembled WGS sequence"/>
</dbReference>
<dbReference type="EMBL" id="JALJOR010000003">
    <property type="protein sequence ID" value="KAK9820551.1"/>
    <property type="molecule type" value="Genomic_DNA"/>
</dbReference>
<dbReference type="PANTHER" id="PTHR42923">
    <property type="entry name" value="PROTOPORPHYRINOGEN OXIDASE"/>
    <property type="match status" value="1"/>
</dbReference>
<name>A0AAW1QH08_9CHLO</name>